<evidence type="ECO:0000313" key="2">
    <source>
        <dbReference type="EMBL" id="TEY30315.1"/>
    </source>
</evidence>
<comment type="caution">
    <text evidence="2">The sequence shown here is derived from an EMBL/GenBank/DDBJ whole genome shotgun (WGS) entry which is preliminary data.</text>
</comment>
<gene>
    <name evidence="2" type="ORF">BOTCAL_0875g00010</name>
</gene>
<dbReference type="Proteomes" id="UP000297299">
    <property type="component" value="Unassembled WGS sequence"/>
</dbReference>
<reference evidence="2 3" key="1">
    <citation type="submission" date="2017-11" db="EMBL/GenBank/DDBJ databases">
        <title>Comparative genomics of Botrytis spp.</title>
        <authorList>
            <person name="Valero-Jimenez C.A."/>
            <person name="Tapia P."/>
            <person name="Veloso J."/>
            <person name="Silva-Moreno E."/>
            <person name="Staats M."/>
            <person name="Valdes J.H."/>
            <person name="Van Kan J.A.L."/>
        </authorList>
    </citation>
    <scope>NUCLEOTIDE SEQUENCE [LARGE SCALE GENOMIC DNA]</scope>
    <source>
        <strain evidence="2 3">MUCL2830</strain>
    </source>
</reference>
<feature type="compositionally biased region" description="Basic residues" evidence="1">
    <location>
        <begin position="139"/>
        <end position="149"/>
    </location>
</feature>
<organism evidence="2 3">
    <name type="scientific">Botryotinia calthae</name>
    <dbReference type="NCBI Taxonomy" id="38488"/>
    <lineage>
        <taxon>Eukaryota</taxon>
        <taxon>Fungi</taxon>
        <taxon>Dikarya</taxon>
        <taxon>Ascomycota</taxon>
        <taxon>Pezizomycotina</taxon>
        <taxon>Leotiomycetes</taxon>
        <taxon>Helotiales</taxon>
        <taxon>Sclerotiniaceae</taxon>
        <taxon>Botryotinia</taxon>
    </lineage>
</organism>
<dbReference type="EMBL" id="PHWZ01000871">
    <property type="protein sequence ID" value="TEY30315.1"/>
    <property type="molecule type" value="Genomic_DNA"/>
</dbReference>
<dbReference type="AlphaFoldDB" id="A0A4Y8CHW1"/>
<accession>A0A4Y8CHW1</accession>
<feature type="region of interest" description="Disordered" evidence="1">
    <location>
        <begin position="130"/>
        <end position="149"/>
    </location>
</feature>
<sequence>MEAISSFSGSLEVKPKTFCSQSISPFSFKAMNAGMSTVNTDYGKAPRIHETTFSLDGSYSDEDVSLDGDYPDGSDIDAFEDDDDNLLFFEDKFDKKYYLLLKAKHFLERVIKTSATKSGQVIELSNSGSEYKGKQFAGSKKKRKSKPLK</sequence>
<evidence type="ECO:0000256" key="1">
    <source>
        <dbReference type="SAM" id="MobiDB-lite"/>
    </source>
</evidence>
<evidence type="ECO:0000313" key="3">
    <source>
        <dbReference type="Proteomes" id="UP000297299"/>
    </source>
</evidence>
<proteinExistence type="predicted"/>
<name>A0A4Y8CHW1_9HELO</name>
<keyword evidence="3" id="KW-1185">Reference proteome</keyword>
<protein>
    <submittedName>
        <fullName evidence="2">Uncharacterized protein</fullName>
    </submittedName>
</protein>